<feature type="chain" id="PRO_5007577799" evidence="1">
    <location>
        <begin position="29"/>
        <end position="201"/>
    </location>
</feature>
<comment type="caution">
    <text evidence="2">The sequence shown here is derived from an EMBL/GenBank/DDBJ whole genome shotgun (WGS) entry which is preliminary data.</text>
</comment>
<protein>
    <submittedName>
        <fullName evidence="2">Uncharacterized protein</fullName>
    </submittedName>
</protein>
<feature type="signal peptide" evidence="1">
    <location>
        <begin position="1"/>
        <end position="28"/>
    </location>
</feature>
<proteinExistence type="predicted"/>
<accession>A0A151AU47</accession>
<keyword evidence="3" id="KW-1185">Reference proteome</keyword>
<sequence length="201" mass="21797">MAKIKKYLSPVLILVVVLSLAAAGIAMAQDNSSSQPRTSLKQLYLEKLAANLGIGVDKLQDAMKNAGQQALDAAVSAGLMDSARAEKLQKSIAAEDWPWFAGHKPGPHGRQQFPGNAIATALGMTPQELRQELQSGKTLEQIATEKGLTLAQLKEKLINEAKTKLDQEVASGKLTQDKADKILSRLEQLDLSKFFQPKQPR</sequence>
<gene>
    <name evidence="2" type="ORF">MOMUL_26530</name>
</gene>
<dbReference type="AlphaFoldDB" id="A0A151AU47"/>
<reference evidence="2 3" key="1">
    <citation type="submission" date="2016-02" db="EMBL/GenBank/DDBJ databases">
        <title>Genome sequence of Moorella mulderi DSM 14980.</title>
        <authorList>
            <person name="Poehlein A."/>
            <person name="Daniel R."/>
        </authorList>
    </citation>
    <scope>NUCLEOTIDE SEQUENCE [LARGE SCALE GENOMIC DNA]</scope>
    <source>
        <strain evidence="2 3">DSM 14980</strain>
    </source>
</reference>
<dbReference type="Proteomes" id="UP000075670">
    <property type="component" value="Unassembled WGS sequence"/>
</dbReference>
<organism evidence="2 3">
    <name type="scientific">Moorella mulderi DSM 14980</name>
    <dbReference type="NCBI Taxonomy" id="1122241"/>
    <lineage>
        <taxon>Bacteria</taxon>
        <taxon>Bacillati</taxon>
        <taxon>Bacillota</taxon>
        <taxon>Clostridia</taxon>
        <taxon>Neomoorellales</taxon>
        <taxon>Neomoorellaceae</taxon>
        <taxon>Neomoorella</taxon>
    </lineage>
</organism>
<dbReference type="OrthoDB" id="2943790at2"/>
<dbReference type="EMBL" id="LTBC01000015">
    <property type="protein sequence ID" value="KYH31121.1"/>
    <property type="molecule type" value="Genomic_DNA"/>
</dbReference>
<dbReference type="PATRIC" id="fig|1122241.3.peg.2818"/>
<dbReference type="RefSeq" id="WP_062285457.1">
    <property type="nucleotide sequence ID" value="NZ_LTBC01000015.1"/>
</dbReference>
<evidence type="ECO:0000313" key="3">
    <source>
        <dbReference type="Proteomes" id="UP000075670"/>
    </source>
</evidence>
<evidence type="ECO:0000256" key="1">
    <source>
        <dbReference type="SAM" id="SignalP"/>
    </source>
</evidence>
<keyword evidence="1" id="KW-0732">Signal</keyword>
<name>A0A151AU47_9FIRM</name>
<evidence type="ECO:0000313" key="2">
    <source>
        <dbReference type="EMBL" id="KYH31121.1"/>
    </source>
</evidence>